<dbReference type="AlphaFoldDB" id="A0A151AB31"/>
<dbReference type="PANTHER" id="PTHR38600:SF2">
    <property type="entry name" value="SLL0088 PROTEIN"/>
    <property type="match status" value="1"/>
</dbReference>
<protein>
    <submittedName>
        <fullName evidence="2">Helix-turn-helix domain protein</fullName>
    </submittedName>
</protein>
<dbReference type="NCBIfam" id="NF033788">
    <property type="entry name" value="HTH_metalloreg"/>
    <property type="match status" value="1"/>
</dbReference>
<dbReference type="RefSeq" id="WP_084383775.1">
    <property type="nucleotide sequence ID" value="NZ_LTAZ01000012.1"/>
</dbReference>
<dbReference type="Pfam" id="PF12840">
    <property type="entry name" value="HTH_20"/>
    <property type="match status" value="1"/>
</dbReference>
<evidence type="ECO:0000259" key="1">
    <source>
        <dbReference type="PROSITE" id="PS50987"/>
    </source>
</evidence>
<dbReference type="OrthoDB" id="21363at2157"/>
<dbReference type="Proteomes" id="UP000075321">
    <property type="component" value="Unassembled WGS sequence"/>
</dbReference>
<dbReference type="InterPro" id="IPR001845">
    <property type="entry name" value="HTH_ArsR_DNA-bd_dom"/>
</dbReference>
<sequence length="112" mass="12698">MVEQQSDELDLDVVFQALAHPIRRDILEQVADGPETVSELAEPHDVSLAAVSKHLHVLEDAGLVDIEKDGRVRRCHLDAAPLSAAFGWLTRYRVFWEDRFDALADHLEQEDQ</sequence>
<accession>A0A151AB31</accession>
<dbReference type="EMBL" id="LTAZ01000012">
    <property type="protein sequence ID" value="KYH24760.1"/>
    <property type="molecule type" value="Genomic_DNA"/>
</dbReference>
<comment type="caution">
    <text evidence="2">The sequence shown here is derived from an EMBL/GenBank/DDBJ whole genome shotgun (WGS) entry which is preliminary data.</text>
</comment>
<dbReference type="PROSITE" id="PS50987">
    <property type="entry name" value="HTH_ARSR_2"/>
    <property type="match status" value="1"/>
</dbReference>
<dbReference type="SUPFAM" id="SSF46785">
    <property type="entry name" value="Winged helix' DNA-binding domain"/>
    <property type="match status" value="1"/>
</dbReference>
<evidence type="ECO:0000313" key="3">
    <source>
        <dbReference type="Proteomes" id="UP000075321"/>
    </source>
</evidence>
<name>A0A151AB31_9EURY</name>
<reference evidence="2 3" key="1">
    <citation type="submission" date="2016-02" db="EMBL/GenBank/DDBJ databases">
        <title>Genome sequence of Halalkalicoccus paucihalophilus DSM 24557.</title>
        <authorList>
            <person name="Poehlein A."/>
            <person name="Daniel R."/>
        </authorList>
    </citation>
    <scope>NUCLEOTIDE SEQUENCE [LARGE SCALE GENOMIC DNA]</scope>
    <source>
        <strain evidence="2 3">DSM 24557</strain>
    </source>
</reference>
<feature type="domain" description="HTH arsR-type" evidence="1">
    <location>
        <begin position="3"/>
        <end position="97"/>
    </location>
</feature>
<dbReference type="InterPro" id="IPR036390">
    <property type="entry name" value="WH_DNA-bd_sf"/>
</dbReference>
<dbReference type="PRINTS" id="PR00778">
    <property type="entry name" value="HTHARSR"/>
</dbReference>
<dbReference type="GO" id="GO:0003700">
    <property type="term" value="F:DNA-binding transcription factor activity"/>
    <property type="evidence" value="ECO:0007669"/>
    <property type="project" value="InterPro"/>
</dbReference>
<keyword evidence="3" id="KW-1185">Reference proteome</keyword>
<dbReference type="SMART" id="SM00418">
    <property type="entry name" value="HTH_ARSR"/>
    <property type="match status" value="1"/>
</dbReference>
<dbReference type="PATRIC" id="fig|1008153.3.peg.3271"/>
<evidence type="ECO:0000313" key="2">
    <source>
        <dbReference type="EMBL" id="KYH24760.1"/>
    </source>
</evidence>
<dbReference type="InterPro" id="IPR011991">
    <property type="entry name" value="ArsR-like_HTH"/>
</dbReference>
<dbReference type="PANTHER" id="PTHR38600">
    <property type="entry name" value="TRANSCRIPTIONAL REGULATORY PROTEIN"/>
    <property type="match status" value="1"/>
</dbReference>
<proteinExistence type="predicted"/>
<dbReference type="CDD" id="cd00090">
    <property type="entry name" value="HTH_ARSR"/>
    <property type="match status" value="1"/>
</dbReference>
<organism evidence="2 3">
    <name type="scientific">Halalkalicoccus paucihalophilus</name>
    <dbReference type="NCBI Taxonomy" id="1008153"/>
    <lineage>
        <taxon>Archaea</taxon>
        <taxon>Methanobacteriati</taxon>
        <taxon>Methanobacteriota</taxon>
        <taxon>Stenosarchaea group</taxon>
        <taxon>Halobacteria</taxon>
        <taxon>Halobacteriales</taxon>
        <taxon>Halococcaceae</taxon>
        <taxon>Halalkalicoccus</taxon>
    </lineage>
</organism>
<dbReference type="Gene3D" id="1.10.10.10">
    <property type="entry name" value="Winged helix-like DNA-binding domain superfamily/Winged helix DNA-binding domain"/>
    <property type="match status" value="1"/>
</dbReference>
<dbReference type="InterPro" id="IPR036388">
    <property type="entry name" value="WH-like_DNA-bd_sf"/>
</dbReference>
<gene>
    <name evidence="2" type="ORF">HAPAU_31370</name>
</gene>